<keyword evidence="6" id="KW-0479">Metal-binding</keyword>
<feature type="transmembrane region" description="Helical" evidence="8">
    <location>
        <begin position="233"/>
        <end position="252"/>
    </location>
</feature>
<proteinExistence type="inferred from homology"/>
<feature type="transmembrane region" description="Helical" evidence="8">
    <location>
        <begin position="297"/>
        <end position="317"/>
    </location>
</feature>
<evidence type="ECO:0000256" key="8">
    <source>
        <dbReference type="SAM" id="Phobius"/>
    </source>
</evidence>
<feature type="signal peptide" evidence="9">
    <location>
        <begin position="1"/>
        <end position="27"/>
    </location>
</feature>
<keyword evidence="5 8" id="KW-0472">Membrane</keyword>
<feature type="compositionally biased region" description="Basic and acidic residues" evidence="7">
    <location>
        <begin position="67"/>
        <end position="83"/>
    </location>
</feature>
<comment type="caution">
    <text evidence="10">The sequence shown here is derived from an EMBL/GenBank/DDBJ whole genome shotgun (WGS) entry which is preliminary data.</text>
</comment>
<dbReference type="EMBL" id="CAJEWN010000015">
    <property type="protein sequence ID" value="CAD2134845.1"/>
    <property type="molecule type" value="Genomic_DNA"/>
</dbReference>
<dbReference type="GO" id="GO:0005886">
    <property type="term" value="C:plasma membrane"/>
    <property type="evidence" value="ECO:0007669"/>
    <property type="project" value="TreeGrafter"/>
</dbReference>
<comment type="subcellular location">
    <subcellularLocation>
        <location evidence="1">Membrane</location>
        <topology evidence="1">Multi-pass membrane protein</topology>
    </subcellularLocation>
</comment>
<dbReference type="Pfam" id="PF03006">
    <property type="entry name" value="HlyIII"/>
    <property type="match status" value="1"/>
</dbReference>
<evidence type="ECO:0000256" key="4">
    <source>
        <dbReference type="ARBA" id="ARBA00022989"/>
    </source>
</evidence>
<feature type="transmembrane region" description="Helical" evidence="8">
    <location>
        <begin position="329"/>
        <end position="349"/>
    </location>
</feature>
<feature type="transmembrane region" description="Helical" evidence="8">
    <location>
        <begin position="272"/>
        <end position="290"/>
    </location>
</feature>
<dbReference type="OrthoDB" id="5585746at2759"/>
<evidence type="ECO:0000256" key="3">
    <source>
        <dbReference type="ARBA" id="ARBA00022692"/>
    </source>
</evidence>
<evidence type="ECO:0000256" key="9">
    <source>
        <dbReference type="SAM" id="SignalP"/>
    </source>
</evidence>
<feature type="chain" id="PRO_5027736644" evidence="9">
    <location>
        <begin position="28"/>
        <end position="455"/>
    </location>
</feature>
<accession>A0A6V7TXK7</accession>
<evidence type="ECO:0000256" key="5">
    <source>
        <dbReference type="ARBA" id="ARBA00023136"/>
    </source>
</evidence>
<name>A0A6V7TXK7_MELEN</name>
<dbReference type="GO" id="GO:0038023">
    <property type="term" value="F:signaling receptor activity"/>
    <property type="evidence" value="ECO:0007669"/>
    <property type="project" value="TreeGrafter"/>
</dbReference>
<feature type="transmembrane region" description="Helical" evidence="8">
    <location>
        <begin position="361"/>
        <end position="381"/>
    </location>
</feature>
<evidence type="ECO:0000313" key="10">
    <source>
        <dbReference type="EMBL" id="CAD2134845.1"/>
    </source>
</evidence>
<keyword evidence="9" id="KW-0732">Signal</keyword>
<dbReference type="PANTHER" id="PTHR20855:SF52">
    <property type="entry name" value="ADIPONECTIN RECEPTOR PROTEIN"/>
    <property type="match status" value="1"/>
</dbReference>
<evidence type="ECO:0000256" key="1">
    <source>
        <dbReference type="ARBA" id="ARBA00004141"/>
    </source>
</evidence>
<keyword evidence="6" id="KW-0862">Zinc</keyword>
<feature type="binding site" evidence="6">
    <location>
        <position position="403"/>
    </location>
    <ligand>
        <name>Zn(2+)</name>
        <dbReference type="ChEBI" id="CHEBI:29105"/>
    </ligand>
</feature>
<feature type="binding site" evidence="6">
    <location>
        <position position="253"/>
    </location>
    <ligand>
        <name>Zn(2+)</name>
        <dbReference type="ChEBI" id="CHEBI:29105"/>
    </ligand>
</feature>
<dbReference type="GO" id="GO:0033211">
    <property type="term" value="P:adiponectin-activated signaling pathway"/>
    <property type="evidence" value="ECO:0007669"/>
    <property type="project" value="TreeGrafter"/>
</dbReference>
<dbReference type="InterPro" id="IPR004254">
    <property type="entry name" value="AdipoR/HlyIII-related"/>
</dbReference>
<gene>
    <name evidence="10" type="ORF">MENT_LOCUS4535</name>
</gene>
<feature type="binding site" evidence="6">
    <location>
        <position position="399"/>
    </location>
    <ligand>
        <name>Zn(2+)</name>
        <dbReference type="ChEBI" id="CHEBI:29105"/>
    </ligand>
</feature>
<reference evidence="10 11" key="1">
    <citation type="submission" date="2020-08" db="EMBL/GenBank/DDBJ databases">
        <authorList>
            <person name="Koutsovoulos G."/>
            <person name="Danchin GJ E."/>
        </authorList>
    </citation>
    <scope>NUCLEOTIDE SEQUENCE [LARGE SCALE GENOMIC DNA]</scope>
</reference>
<dbReference type="PANTHER" id="PTHR20855">
    <property type="entry name" value="ADIPOR/PROGESTIN RECEPTOR-RELATED"/>
    <property type="match status" value="1"/>
</dbReference>
<evidence type="ECO:0000256" key="6">
    <source>
        <dbReference type="PIRSR" id="PIRSR604254-1"/>
    </source>
</evidence>
<dbReference type="AlphaFoldDB" id="A0A6V7TXK7"/>
<feature type="compositionally biased region" description="Polar residues" evidence="7">
    <location>
        <begin position="91"/>
        <end position="100"/>
    </location>
</feature>
<protein>
    <submittedName>
        <fullName evidence="10">Uncharacterized protein</fullName>
    </submittedName>
</protein>
<evidence type="ECO:0000256" key="2">
    <source>
        <dbReference type="ARBA" id="ARBA00007018"/>
    </source>
</evidence>
<organism evidence="10 11">
    <name type="scientific">Meloidogyne enterolobii</name>
    <name type="common">Root-knot nematode worm</name>
    <name type="synonym">Meloidogyne mayaguensis</name>
    <dbReference type="NCBI Taxonomy" id="390850"/>
    <lineage>
        <taxon>Eukaryota</taxon>
        <taxon>Metazoa</taxon>
        <taxon>Ecdysozoa</taxon>
        <taxon>Nematoda</taxon>
        <taxon>Chromadorea</taxon>
        <taxon>Rhabditida</taxon>
        <taxon>Tylenchina</taxon>
        <taxon>Tylenchomorpha</taxon>
        <taxon>Tylenchoidea</taxon>
        <taxon>Meloidogynidae</taxon>
        <taxon>Meloidogyninae</taxon>
        <taxon>Meloidogyne</taxon>
    </lineage>
</organism>
<evidence type="ECO:0000256" key="7">
    <source>
        <dbReference type="SAM" id="MobiDB-lite"/>
    </source>
</evidence>
<evidence type="ECO:0000313" key="11">
    <source>
        <dbReference type="Proteomes" id="UP000580250"/>
    </source>
</evidence>
<dbReference type="GO" id="GO:0046872">
    <property type="term" value="F:metal ion binding"/>
    <property type="evidence" value="ECO:0007669"/>
    <property type="project" value="UniProtKB-KW"/>
</dbReference>
<sequence>MYLGYLYQDLFLIFCYLFLKFTQMAQALEINEDKKSEKSTRSFKKGHRRAQSMPSHYIGKQSQRYTRNQENDKTQVSDKNGDKTHRHVQLPASNQRSGCQNPPDFDAIEVMEDDKDFEVPINEEEMMQFEGIEHSEGEEGNTDVHKRHKRFWQVNWKGVHFTGLPAWLQDNEFLHSGHRPELGTFSSCFKSIFSLHTETGNIWTHIYGCVAFTGAFVWLLSRPANVMAWPDKLIFSAFFVGAILCMGLSFSFHTVQCHSENVGRLFSKLDYSGISLLIIGSFVPWIYYAFYCRAFAMSFYIGMIVVLGIAAVVVSLWDKFAQPKFRPLRGGVFLAMGLSSIVPALHLALTDGFKWMFDYASFHWLLLMGFLYITGAAVYMVRFPERCCPGKCDIMCHSHQLFHIFVILAAAVHYHGILEIAMKRLEGGSCSEQLIEQSGTDKADIQWIDEQLRPY</sequence>
<keyword evidence="3 8" id="KW-0812">Transmembrane</keyword>
<dbReference type="Proteomes" id="UP000580250">
    <property type="component" value="Unassembled WGS sequence"/>
</dbReference>
<comment type="similarity">
    <text evidence="2">Belongs to the ADIPOR family.</text>
</comment>
<feature type="transmembrane region" description="Helical" evidence="8">
    <location>
        <begin position="202"/>
        <end position="221"/>
    </location>
</feature>
<feature type="compositionally biased region" description="Basic residues" evidence="7">
    <location>
        <begin position="41"/>
        <end position="50"/>
    </location>
</feature>
<feature type="region of interest" description="Disordered" evidence="7">
    <location>
        <begin position="32"/>
        <end position="102"/>
    </location>
</feature>
<feature type="transmembrane region" description="Helical" evidence="8">
    <location>
        <begin position="401"/>
        <end position="418"/>
    </location>
</feature>
<keyword evidence="4 8" id="KW-1133">Transmembrane helix</keyword>